<comment type="subunit">
    <text evidence="7">Homodimer.</text>
</comment>
<gene>
    <name evidence="7 10" type="primary">hisS</name>
    <name evidence="10" type="ORF">MCORR_v1c06050</name>
</gene>
<keyword evidence="7" id="KW-0648">Protein biosynthesis</keyword>
<dbReference type="InterPro" id="IPR036621">
    <property type="entry name" value="Anticodon-bd_dom_sf"/>
</dbReference>
<dbReference type="Gene3D" id="3.40.50.800">
    <property type="entry name" value="Anticodon-binding domain"/>
    <property type="match status" value="1"/>
</dbReference>
<feature type="binding site" evidence="8">
    <location>
        <position position="129"/>
    </location>
    <ligand>
        <name>L-histidine</name>
        <dbReference type="ChEBI" id="CHEBI:57595"/>
    </ligand>
</feature>
<dbReference type="PANTHER" id="PTHR43707">
    <property type="entry name" value="HISTIDYL-TRNA SYNTHETASE"/>
    <property type="match status" value="1"/>
</dbReference>
<evidence type="ECO:0000256" key="2">
    <source>
        <dbReference type="ARBA" id="ARBA00022490"/>
    </source>
</evidence>
<name>A0A2S5RG62_9MOLU</name>
<feature type="binding site" evidence="8">
    <location>
        <position position="125"/>
    </location>
    <ligand>
        <name>L-histidine</name>
        <dbReference type="ChEBI" id="CHEBI:57595"/>
    </ligand>
</feature>
<evidence type="ECO:0000256" key="5">
    <source>
        <dbReference type="ARBA" id="ARBA00023146"/>
    </source>
</evidence>
<feature type="binding site" evidence="8">
    <location>
        <begin position="258"/>
        <end position="259"/>
    </location>
    <ligand>
        <name>L-histidine</name>
        <dbReference type="ChEBI" id="CHEBI:57595"/>
    </ligand>
</feature>
<dbReference type="InterPro" id="IPR015807">
    <property type="entry name" value="His-tRNA-ligase"/>
</dbReference>
<feature type="binding site" evidence="8">
    <location>
        <position position="254"/>
    </location>
    <ligand>
        <name>L-histidine</name>
        <dbReference type="ChEBI" id="CHEBI:57595"/>
    </ligand>
</feature>
<dbReference type="PIRSF" id="PIRSF001549">
    <property type="entry name" value="His-tRNA_synth"/>
    <property type="match status" value="1"/>
</dbReference>
<dbReference type="Pfam" id="PF03129">
    <property type="entry name" value="HGTP_anticodon"/>
    <property type="match status" value="1"/>
</dbReference>
<dbReference type="InterPro" id="IPR004154">
    <property type="entry name" value="Anticodon-bd"/>
</dbReference>
<accession>A0A2S5RG62</accession>
<keyword evidence="4 7" id="KW-0067">ATP-binding</keyword>
<dbReference type="Pfam" id="PF13393">
    <property type="entry name" value="tRNA-synt_His"/>
    <property type="match status" value="1"/>
</dbReference>
<dbReference type="GO" id="GO:0006427">
    <property type="term" value="P:histidyl-tRNA aminoacylation"/>
    <property type="evidence" value="ECO:0007669"/>
    <property type="project" value="UniProtKB-UniRule"/>
</dbReference>
<evidence type="ECO:0000259" key="9">
    <source>
        <dbReference type="PROSITE" id="PS50862"/>
    </source>
</evidence>
<dbReference type="EC" id="6.1.1.21" evidence="7"/>
<dbReference type="HAMAP" id="MF_00127">
    <property type="entry name" value="His_tRNA_synth"/>
    <property type="match status" value="1"/>
</dbReference>
<feature type="binding site" evidence="8">
    <location>
        <position position="111"/>
    </location>
    <ligand>
        <name>L-histidine</name>
        <dbReference type="ChEBI" id="CHEBI:57595"/>
    </ligand>
</feature>
<dbReference type="GO" id="GO:0004821">
    <property type="term" value="F:histidine-tRNA ligase activity"/>
    <property type="evidence" value="ECO:0007669"/>
    <property type="project" value="UniProtKB-UniRule"/>
</dbReference>
<evidence type="ECO:0000256" key="6">
    <source>
        <dbReference type="ARBA" id="ARBA00047639"/>
    </source>
</evidence>
<sequence length="417" mass="48295">MQKPKGTQDIFLKEAKKWRWLSNEFIDVLKKYNFNEIITPIFESKEVFVRGVGSETDVVQKEMFEFEDKSKRINVLRPELTAPVVRSFIENKMYANENLPLKFFYNGPAFRYERPQAGRYRQFNQFGIEVFGNDSLEQDIEIILLANKFIKTCKVDQLLSIEINYLISGDARKKYEIALLDEVNKIKEICADCEARKEKNILRVLDCKIDGYKYKQLPKMSKYINETDKLRFEQIVSQLKALNVNVKINEKLVRGLDYYTGIVFEVTNVKTSQAVIAGGRYNNLVENMGGPSIPAIGFAVGWERMLILIEENQTLKIEDNELDVFIIPISDKGRIITNKLMNEMRDESIIVDTNWNISKLKNGFKASEKVLTKNLIIIGDESICTNSYEIKSKVSDKIVKVKYDEIISYLKLEKGCK</sequence>
<protein>
    <recommendedName>
        <fullName evidence="7">Histidine--tRNA ligase</fullName>
        <ecNumber evidence="7">6.1.1.21</ecNumber>
    </recommendedName>
    <alternativeName>
        <fullName evidence="7">Histidyl-tRNA synthetase</fullName>
        <shortName evidence="7">HisRS</shortName>
    </alternativeName>
</protein>
<reference evidence="10 11" key="1">
    <citation type="submission" date="2017-11" db="EMBL/GenBank/DDBJ databases">
        <title>Genome sequence of Mesoplasma corruscae ELCA-2 (ATCC 49579).</title>
        <authorList>
            <person name="Lo W.-S."/>
            <person name="Kuo C.-H."/>
        </authorList>
    </citation>
    <scope>NUCLEOTIDE SEQUENCE [LARGE SCALE GENOMIC DNA]</scope>
    <source>
        <strain evidence="10 11">ELCA-2</strain>
    </source>
</reference>
<dbReference type="RefSeq" id="WP_104208131.1">
    <property type="nucleotide sequence ID" value="NZ_PHNF01000002.1"/>
</dbReference>
<dbReference type="CDD" id="cd00773">
    <property type="entry name" value="HisRS-like_core"/>
    <property type="match status" value="1"/>
</dbReference>
<keyword evidence="2 7" id="KW-0963">Cytoplasm</keyword>
<comment type="subcellular location">
    <subcellularLocation>
        <location evidence="7">Cytoplasm</location>
    </subcellularLocation>
</comment>
<keyword evidence="5 7" id="KW-0030">Aminoacyl-tRNA synthetase</keyword>
<dbReference type="SUPFAM" id="SSF52954">
    <property type="entry name" value="Class II aaRS ABD-related"/>
    <property type="match status" value="1"/>
</dbReference>
<keyword evidence="7" id="KW-0436">Ligase</keyword>
<comment type="similarity">
    <text evidence="1 7">Belongs to the class-II aminoacyl-tRNA synthetase family.</text>
</comment>
<evidence type="ECO:0000256" key="1">
    <source>
        <dbReference type="ARBA" id="ARBA00008226"/>
    </source>
</evidence>
<dbReference type="Proteomes" id="UP000239785">
    <property type="component" value="Unassembled WGS sequence"/>
</dbReference>
<evidence type="ECO:0000256" key="4">
    <source>
        <dbReference type="ARBA" id="ARBA00022840"/>
    </source>
</evidence>
<dbReference type="InterPro" id="IPR004516">
    <property type="entry name" value="HisRS/HisZ"/>
</dbReference>
<dbReference type="InterPro" id="IPR006195">
    <property type="entry name" value="aa-tRNA-synth_II"/>
</dbReference>
<comment type="catalytic activity">
    <reaction evidence="6 7">
        <text>tRNA(His) + L-histidine + ATP = L-histidyl-tRNA(His) + AMP + diphosphate + H(+)</text>
        <dbReference type="Rhea" id="RHEA:17313"/>
        <dbReference type="Rhea" id="RHEA-COMP:9665"/>
        <dbReference type="Rhea" id="RHEA-COMP:9689"/>
        <dbReference type="ChEBI" id="CHEBI:15378"/>
        <dbReference type="ChEBI" id="CHEBI:30616"/>
        <dbReference type="ChEBI" id="CHEBI:33019"/>
        <dbReference type="ChEBI" id="CHEBI:57595"/>
        <dbReference type="ChEBI" id="CHEBI:78442"/>
        <dbReference type="ChEBI" id="CHEBI:78527"/>
        <dbReference type="ChEBI" id="CHEBI:456215"/>
        <dbReference type="EC" id="6.1.1.21"/>
    </reaction>
</comment>
<keyword evidence="3 7" id="KW-0547">Nucleotide-binding</keyword>
<dbReference type="Gene3D" id="3.30.930.10">
    <property type="entry name" value="Bira Bifunctional Protein, Domain 2"/>
    <property type="match status" value="1"/>
</dbReference>
<dbReference type="EMBL" id="PHNF01000002">
    <property type="protein sequence ID" value="PPE06300.1"/>
    <property type="molecule type" value="Genomic_DNA"/>
</dbReference>
<keyword evidence="11" id="KW-1185">Reference proteome</keyword>
<dbReference type="AlphaFoldDB" id="A0A2S5RG62"/>
<comment type="caution">
    <text evidence="10">The sequence shown here is derived from an EMBL/GenBank/DDBJ whole genome shotgun (WGS) entry which is preliminary data.</text>
</comment>
<dbReference type="SUPFAM" id="SSF55681">
    <property type="entry name" value="Class II aaRS and biotin synthetases"/>
    <property type="match status" value="1"/>
</dbReference>
<proteinExistence type="inferred from homology"/>
<dbReference type="GO" id="GO:0005737">
    <property type="term" value="C:cytoplasm"/>
    <property type="evidence" value="ECO:0007669"/>
    <property type="project" value="UniProtKB-SubCell"/>
</dbReference>
<organism evidence="10 11">
    <name type="scientific">Mesoplasma corruscae</name>
    <dbReference type="NCBI Taxonomy" id="216874"/>
    <lineage>
        <taxon>Bacteria</taxon>
        <taxon>Bacillati</taxon>
        <taxon>Mycoplasmatota</taxon>
        <taxon>Mollicutes</taxon>
        <taxon>Entomoplasmatales</taxon>
        <taxon>Entomoplasmataceae</taxon>
        <taxon>Mesoplasma</taxon>
    </lineage>
</organism>
<feature type="domain" description="Aminoacyl-transfer RNA synthetases class-II family profile" evidence="9">
    <location>
        <begin position="27"/>
        <end position="328"/>
    </location>
</feature>
<dbReference type="NCBIfam" id="TIGR00442">
    <property type="entry name" value="hisS"/>
    <property type="match status" value="1"/>
</dbReference>
<evidence type="ECO:0000256" key="8">
    <source>
        <dbReference type="PIRSR" id="PIRSR001549-1"/>
    </source>
</evidence>
<dbReference type="InterPro" id="IPR041715">
    <property type="entry name" value="HisRS-like_core"/>
</dbReference>
<evidence type="ECO:0000313" key="11">
    <source>
        <dbReference type="Proteomes" id="UP000239785"/>
    </source>
</evidence>
<feature type="binding site" evidence="8">
    <location>
        <begin position="79"/>
        <end position="81"/>
    </location>
    <ligand>
        <name>L-histidine</name>
        <dbReference type="ChEBI" id="CHEBI:57595"/>
    </ligand>
</feature>
<dbReference type="PANTHER" id="PTHR43707:SF1">
    <property type="entry name" value="HISTIDINE--TRNA LIGASE, MITOCHONDRIAL-RELATED"/>
    <property type="match status" value="1"/>
</dbReference>
<dbReference type="InterPro" id="IPR045864">
    <property type="entry name" value="aa-tRNA-synth_II/BPL/LPL"/>
</dbReference>
<evidence type="ECO:0000256" key="7">
    <source>
        <dbReference type="HAMAP-Rule" id="MF_00127"/>
    </source>
</evidence>
<evidence type="ECO:0000256" key="3">
    <source>
        <dbReference type="ARBA" id="ARBA00022741"/>
    </source>
</evidence>
<dbReference type="PROSITE" id="PS50862">
    <property type="entry name" value="AA_TRNA_LIGASE_II"/>
    <property type="match status" value="1"/>
</dbReference>
<dbReference type="OrthoDB" id="9800814at2"/>
<dbReference type="GO" id="GO:0005524">
    <property type="term" value="F:ATP binding"/>
    <property type="evidence" value="ECO:0007669"/>
    <property type="project" value="UniProtKB-UniRule"/>
</dbReference>
<evidence type="ECO:0000313" key="10">
    <source>
        <dbReference type="EMBL" id="PPE06300.1"/>
    </source>
</evidence>